<organism evidence="1 2">
    <name type="scientific">Gracilibacillus oryzae</name>
    <dbReference type="NCBI Taxonomy" id="1672701"/>
    <lineage>
        <taxon>Bacteria</taxon>
        <taxon>Bacillati</taxon>
        <taxon>Bacillota</taxon>
        <taxon>Bacilli</taxon>
        <taxon>Bacillales</taxon>
        <taxon>Bacillaceae</taxon>
        <taxon>Gracilibacillus</taxon>
    </lineage>
</organism>
<keyword evidence="2" id="KW-1185">Reference proteome</keyword>
<gene>
    <name evidence="1" type="ORF">F9U64_21325</name>
</gene>
<sequence length="179" mass="20449">MEITLIRHGKSACLHERNMTSEKFSAWVKRYDDNGVITETAYPEESLRKIRMAELIVTSDLKRSIQSAALLSNERNTVSLPLFRETDLPTLSSNIRGLVLHSTIWASVLRILWFCGYSNGKESFRHAKQRAETAADHLIELAHKHEKIALVGHGFFNRFIAKELVKKGWHGARNVDSKH</sequence>
<dbReference type="InterPro" id="IPR029033">
    <property type="entry name" value="His_PPase_superfam"/>
</dbReference>
<dbReference type="InterPro" id="IPR013078">
    <property type="entry name" value="His_Pase_superF_clade-1"/>
</dbReference>
<dbReference type="RefSeq" id="WP_153406898.1">
    <property type="nucleotide sequence ID" value="NZ_ML762455.1"/>
</dbReference>
<dbReference type="Proteomes" id="UP000480246">
    <property type="component" value="Unassembled WGS sequence"/>
</dbReference>
<evidence type="ECO:0000313" key="1">
    <source>
        <dbReference type="EMBL" id="KAB8125936.1"/>
    </source>
</evidence>
<dbReference type="Gene3D" id="3.40.50.1240">
    <property type="entry name" value="Phosphoglycerate mutase-like"/>
    <property type="match status" value="1"/>
</dbReference>
<comment type="caution">
    <text evidence="1">The sequence shown here is derived from an EMBL/GenBank/DDBJ whole genome shotgun (WGS) entry which is preliminary data.</text>
</comment>
<protein>
    <submittedName>
        <fullName evidence="1">Histidine phosphatase family protein</fullName>
    </submittedName>
</protein>
<evidence type="ECO:0000313" key="2">
    <source>
        <dbReference type="Proteomes" id="UP000480246"/>
    </source>
</evidence>
<name>A0A7C8KMA8_9BACI</name>
<dbReference type="EMBL" id="WEID01000121">
    <property type="protein sequence ID" value="KAB8125936.1"/>
    <property type="molecule type" value="Genomic_DNA"/>
</dbReference>
<dbReference type="SUPFAM" id="SSF53254">
    <property type="entry name" value="Phosphoglycerate mutase-like"/>
    <property type="match status" value="1"/>
</dbReference>
<accession>A0A7C8KMA8</accession>
<dbReference type="AlphaFoldDB" id="A0A7C8KMA8"/>
<proteinExistence type="predicted"/>
<dbReference type="Pfam" id="PF00300">
    <property type="entry name" value="His_Phos_1"/>
    <property type="match status" value="1"/>
</dbReference>
<dbReference type="OrthoDB" id="1680942at2"/>
<reference evidence="1 2" key="1">
    <citation type="submission" date="2019-10" db="EMBL/GenBank/DDBJ databases">
        <title>Gracilibacillus sp. nov. isolated from rice seeds.</title>
        <authorList>
            <person name="He S."/>
        </authorList>
    </citation>
    <scope>NUCLEOTIDE SEQUENCE [LARGE SCALE GENOMIC DNA]</scope>
    <source>
        <strain evidence="1 2">TD8</strain>
    </source>
</reference>